<evidence type="ECO:0000313" key="21">
    <source>
        <dbReference type="Proteomes" id="UP001212997"/>
    </source>
</evidence>
<dbReference type="Proteomes" id="UP001212997">
    <property type="component" value="Unassembled WGS sequence"/>
</dbReference>
<keyword evidence="17" id="KW-0175">Coiled coil</keyword>
<keyword evidence="13" id="KW-1133">Transmembrane helix</keyword>
<evidence type="ECO:0000256" key="16">
    <source>
        <dbReference type="ARBA" id="ARBA00024013"/>
    </source>
</evidence>
<dbReference type="PANTHER" id="PTHR10903:SF135">
    <property type="entry name" value="TRANSLOCASE OF CHLOROPLAST 120, CHLOROPLASTIC-RELATED"/>
    <property type="match status" value="1"/>
</dbReference>
<keyword evidence="9" id="KW-0378">Hydrolase</keyword>
<evidence type="ECO:0000256" key="9">
    <source>
        <dbReference type="ARBA" id="ARBA00022801"/>
    </source>
</evidence>
<keyword evidence="14" id="KW-0342">GTP-binding</keyword>
<dbReference type="GO" id="GO:0046872">
    <property type="term" value="F:metal ion binding"/>
    <property type="evidence" value="ECO:0007669"/>
    <property type="project" value="UniProtKB-KW"/>
</dbReference>
<evidence type="ECO:0000256" key="11">
    <source>
        <dbReference type="ARBA" id="ARBA00022842"/>
    </source>
</evidence>
<keyword evidence="7" id="KW-0479">Metal-binding</keyword>
<dbReference type="GO" id="GO:0016787">
    <property type="term" value="F:hydrolase activity"/>
    <property type="evidence" value="ECO:0007669"/>
    <property type="project" value="UniProtKB-KW"/>
</dbReference>
<evidence type="ECO:0000256" key="5">
    <source>
        <dbReference type="ARBA" id="ARBA00022640"/>
    </source>
</evidence>
<evidence type="ECO:0000256" key="6">
    <source>
        <dbReference type="ARBA" id="ARBA00022692"/>
    </source>
</evidence>
<evidence type="ECO:0000256" key="8">
    <source>
        <dbReference type="ARBA" id="ARBA00022741"/>
    </source>
</evidence>
<evidence type="ECO:0000256" key="3">
    <source>
        <dbReference type="ARBA" id="ARBA00022448"/>
    </source>
</evidence>
<comment type="caution">
    <text evidence="20">The sequence shown here is derived from an EMBL/GenBank/DDBJ whole genome shotgun (WGS) entry which is preliminary data.</text>
</comment>
<dbReference type="InterPro" id="IPR027417">
    <property type="entry name" value="P-loop_NTPase"/>
</dbReference>
<dbReference type="EMBL" id="JANAWD010000187">
    <property type="protein sequence ID" value="KAJ3484501.1"/>
    <property type="molecule type" value="Genomic_DNA"/>
</dbReference>
<dbReference type="PANTHER" id="PTHR10903">
    <property type="entry name" value="GTPASE, IMAP FAMILY MEMBER-RELATED"/>
    <property type="match status" value="1"/>
</dbReference>
<feature type="coiled-coil region" evidence="17">
    <location>
        <begin position="230"/>
        <end position="312"/>
    </location>
</feature>
<dbReference type="GO" id="GO:0016020">
    <property type="term" value="C:membrane"/>
    <property type="evidence" value="ECO:0007669"/>
    <property type="project" value="UniProtKB-SubCell"/>
</dbReference>
<keyword evidence="4" id="KW-0150">Chloroplast</keyword>
<evidence type="ECO:0000256" key="13">
    <source>
        <dbReference type="ARBA" id="ARBA00022989"/>
    </source>
</evidence>
<evidence type="ECO:0000313" key="20">
    <source>
        <dbReference type="EMBL" id="KAJ3484501.1"/>
    </source>
</evidence>
<evidence type="ECO:0000256" key="18">
    <source>
        <dbReference type="SAM" id="MobiDB-lite"/>
    </source>
</evidence>
<keyword evidence="21" id="KW-1185">Reference proteome</keyword>
<keyword evidence="8" id="KW-0547">Nucleotide-binding</keyword>
<keyword evidence="11" id="KW-0460">Magnesium</keyword>
<reference evidence="20" key="1">
    <citation type="submission" date="2022-07" db="EMBL/GenBank/DDBJ databases">
        <title>Genome Sequence of Physisporinus lineatus.</title>
        <authorList>
            <person name="Buettner E."/>
        </authorList>
    </citation>
    <scope>NUCLEOTIDE SEQUENCE</scope>
    <source>
        <strain evidence="20">VT162</strain>
    </source>
</reference>
<gene>
    <name evidence="20" type="ORF">NLI96_g5613</name>
</gene>
<evidence type="ECO:0000256" key="17">
    <source>
        <dbReference type="SAM" id="Coils"/>
    </source>
</evidence>
<keyword evidence="3" id="KW-0813">Transport</keyword>
<dbReference type="InterPro" id="IPR006703">
    <property type="entry name" value="G_AIG1"/>
</dbReference>
<evidence type="ECO:0000256" key="12">
    <source>
        <dbReference type="ARBA" id="ARBA00022927"/>
    </source>
</evidence>
<evidence type="ECO:0000256" key="10">
    <source>
        <dbReference type="ARBA" id="ARBA00022805"/>
    </source>
</evidence>
<feature type="region of interest" description="Disordered" evidence="18">
    <location>
        <begin position="437"/>
        <end position="467"/>
    </location>
</feature>
<keyword evidence="15" id="KW-0472">Membrane</keyword>
<dbReference type="GO" id="GO:0005525">
    <property type="term" value="F:GTP binding"/>
    <property type="evidence" value="ECO:0007669"/>
    <property type="project" value="UniProtKB-KW"/>
</dbReference>
<evidence type="ECO:0000256" key="14">
    <source>
        <dbReference type="ARBA" id="ARBA00023134"/>
    </source>
</evidence>
<evidence type="ECO:0000256" key="7">
    <source>
        <dbReference type="ARBA" id="ARBA00022723"/>
    </source>
</evidence>
<evidence type="ECO:0000256" key="15">
    <source>
        <dbReference type="ARBA" id="ARBA00023136"/>
    </source>
</evidence>
<keyword evidence="12" id="KW-0653">Protein transport</keyword>
<proteinExistence type="predicted"/>
<protein>
    <recommendedName>
        <fullName evidence="19">AIG1-type G domain-containing protein</fullName>
    </recommendedName>
</protein>
<name>A0AAD5V2J7_9APHY</name>
<feature type="region of interest" description="Disordered" evidence="18">
    <location>
        <begin position="396"/>
        <end position="422"/>
    </location>
</feature>
<comment type="cofactor">
    <cofactor evidence="1">
        <name>Mg(2+)</name>
        <dbReference type="ChEBI" id="CHEBI:18420"/>
    </cofactor>
</comment>
<dbReference type="GO" id="GO:0015031">
    <property type="term" value="P:protein transport"/>
    <property type="evidence" value="ECO:0007669"/>
    <property type="project" value="UniProtKB-KW"/>
</dbReference>
<evidence type="ECO:0000256" key="1">
    <source>
        <dbReference type="ARBA" id="ARBA00001946"/>
    </source>
</evidence>
<keyword evidence="5" id="KW-0934">Plastid</keyword>
<feature type="domain" description="AIG1-type G" evidence="19">
    <location>
        <begin position="18"/>
        <end position="142"/>
    </location>
</feature>
<keyword evidence="10" id="KW-1002">Plastid outer membrane</keyword>
<dbReference type="SUPFAM" id="SSF52540">
    <property type="entry name" value="P-loop containing nucleoside triphosphate hydrolases"/>
    <property type="match status" value="1"/>
</dbReference>
<evidence type="ECO:0000256" key="2">
    <source>
        <dbReference type="ARBA" id="ARBA00004167"/>
    </source>
</evidence>
<accession>A0AAD5V2J7</accession>
<keyword evidence="6" id="KW-0812">Transmembrane</keyword>
<evidence type="ECO:0000259" key="19">
    <source>
        <dbReference type="Pfam" id="PF04548"/>
    </source>
</evidence>
<dbReference type="Gene3D" id="3.40.50.300">
    <property type="entry name" value="P-loop containing nucleotide triphosphate hydrolases"/>
    <property type="match status" value="1"/>
</dbReference>
<dbReference type="InterPro" id="IPR045058">
    <property type="entry name" value="GIMA/IAN/Toc"/>
</dbReference>
<sequence length="467" mass="53323">MQSNLIPRLPRRHQNGVTIAVMGATGTGKSTFINLISKSALKVGVSLRSCTSAVEASNQFLVDGVPVTLIDTPGFDDTTVSDTEILKRIAAYLAASYEEGHKLSGVLYLNRITDYRVGGISRKNFSMFRKLCGDNSLKNVIIVTNMWPDTIGEVEESREKQLATDELLYKPVLEKGATMMRHLNTEESARRILRSVILNHPEVLQIQKEIVDERKDITQTQACGVIDDGIEQLKKHHAEEMAELREQMEQALREKDNEMKRELEMVRKEMDERLSNAERARAQLAEGFEVERQRLRAEMAQLNEKILAEQREGLQRRQEYEVAEQQRHERIDELKRQLERNQMDQDARLRGLVNGDAHLHEDNRPRSAALEGPIGDERGLRQRAVAQDREGFAGLLHEDHPPENPQSLVGDDTSFIEPPSAVEPNIRQSTFAQWAKQEKQRRKLPARIADFFSKKNKETPRNVNGRR</sequence>
<evidence type="ECO:0000256" key="4">
    <source>
        <dbReference type="ARBA" id="ARBA00022528"/>
    </source>
</evidence>
<dbReference type="Pfam" id="PF04548">
    <property type="entry name" value="AIG1"/>
    <property type="match status" value="1"/>
</dbReference>
<dbReference type="AlphaFoldDB" id="A0AAD5V2J7"/>
<dbReference type="CDD" id="cd00882">
    <property type="entry name" value="Ras_like_GTPase"/>
    <property type="match status" value="1"/>
</dbReference>
<comment type="subcellular location">
    <subcellularLocation>
        <location evidence="2">Membrane</location>
        <topology evidence="2">Single-pass membrane protein</topology>
    </subcellularLocation>
    <subcellularLocation>
        <location evidence="16">Plastid</location>
        <location evidence="16">Chloroplast outer membrane</location>
    </subcellularLocation>
</comment>
<organism evidence="20 21">
    <name type="scientific">Meripilus lineatus</name>
    <dbReference type="NCBI Taxonomy" id="2056292"/>
    <lineage>
        <taxon>Eukaryota</taxon>
        <taxon>Fungi</taxon>
        <taxon>Dikarya</taxon>
        <taxon>Basidiomycota</taxon>
        <taxon>Agaricomycotina</taxon>
        <taxon>Agaricomycetes</taxon>
        <taxon>Polyporales</taxon>
        <taxon>Meripilaceae</taxon>
        <taxon>Meripilus</taxon>
    </lineage>
</organism>